<dbReference type="InterPro" id="IPR013785">
    <property type="entry name" value="Aldolase_TIM"/>
</dbReference>
<dbReference type="FunFam" id="3.20.20.70:FF:000019">
    <property type="entry name" value="Delta-aminolevulinic acid dehydratase"/>
    <property type="match status" value="1"/>
</dbReference>
<name>A0A0F9QG61_9ZZZZ</name>
<accession>A0A0F9QG61</accession>
<dbReference type="GO" id="GO:0005829">
    <property type="term" value="C:cytosol"/>
    <property type="evidence" value="ECO:0007669"/>
    <property type="project" value="TreeGrafter"/>
</dbReference>
<protein>
    <recommendedName>
        <fullName evidence="4">Delta-aminolevulinic acid dehydratase</fullName>
        <ecNumber evidence="3">4.2.1.24</ecNumber>
    </recommendedName>
    <alternativeName>
        <fullName evidence="8">Porphobilinogen synthase</fullName>
    </alternativeName>
</protein>
<evidence type="ECO:0000256" key="8">
    <source>
        <dbReference type="ARBA" id="ARBA00032837"/>
    </source>
</evidence>
<dbReference type="SUPFAM" id="SSF51569">
    <property type="entry name" value="Aldolase"/>
    <property type="match status" value="1"/>
</dbReference>
<keyword evidence="5" id="KW-0350">Heme biosynthesis</keyword>
<dbReference type="PIRSF" id="PIRSF001415">
    <property type="entry name" value="Porphbilin_synth"/>
    <property type="match status" value="1"/>
</dbReference>
<evidence type="ECO:0000256" key="3">
    <source>
        <dbReference type="ARBA" id="ARBA00012053"/>
    </source>
</evidence>
<keyword evidence="7" id="KW-0627">Porphyrin biosynthesis</keyword>
<dbReference type="CDD" id="cd00384">
    <property type="entry name" value="ALAD_PBGS"/>
    <property type="match status" value="1"/>
</dbReference>
<evidence type="ECO:0000256" key="9">
    <source>
        <dbReference type="ARBA" id="ARBA00047651"/>
    </source>
</evidence>
<dbReference type="UniPathway" id="UPA00251">
    <property type="reaction ID" value="UER00318"/>
</dbReference>
<dbReference type="Gene3D" id="3.20.20.70">
    <property type="entry name" value="Aldolase class I"/>
    <property type="match status" value="1"/>
</dbReference>
<dbReference type="Pfam" id="PF00490">
    <property type="entry name" value="ALAD"/>
    <property type="match status" value="1"/>
</dbReference>
<evidence type="ECO:0000256" key="4">
    <source>
        <dbReference type="ARBA" id="ARBA00020771"/>
    </source>
</evidence>
<dbReference type="PANTHER" id="PTHR11458:SF0">
    <property type="entry name" value="DELTA-AMINOLEVULINIC ACID DEHYDRATASE"/>
    <property type="match status" value="1"/>
</dbReference>
<comment type="caution">
    <text evidence="10">The sequence shown here is derived from an EMBL/GenBank/DDBJ whole genome shotgun (WGS) entry which is preliminary data.</text>
</comment>
<dbReference type="GO" id="GO:0008270">
    <property type="term" value="F:zinc ion binding"/>
    <property type="evidence" value="ECO:0007669"/>
    <property type="project" value="TreeGrafter"/>
</dbReference>
<dbReference type="EMBL" id="LAZR01001643">
    <property type="protein sequence ID" value="KKN41524.1"/>
    <property type="molecule type" value="Genomic_DNA"/>
</dbReference>
<dbReference type="PRINTS" id="PR00144">
    <property type="entry name" value="DALDHYDRTASE"/>
</dbReference>
<comment type="pathway">
    <text evidence="1">Porphyrin-containing compound metabolism; protoporphyrin-IX biosynthesis; coproporphyrinogen-III from 5-aminolevulinate: step 1/4.</text>
</comment>
<organism evidence="10">
    <name type="scientific">marine sediment metagenome</name>
    <dbReference type="NCBI Taxonomy" id="412755"/>
    <lineage>
        <taxon>unclassified sequences</taxon>
        <taxon>metagenomes</taxon>
        <taxon>ecological metagenomes</taxon>
    </lineage>
</organism>
<evidence type="ECO:0000256" key="2">
    <source>
        <dbReference type="ARBA" id="ARBA00008055"/>
    </source>
</evidence>
<sequence>MTYPQTRMRRLRKTSKIRSIVKEIAVTTDDLVYPVFIKEEINTPEPILSMPGQFRLSINDFVKEAKKVSALGIPAIIIFGIPLKKDKKGTSAYDTGGIVQQAVRMVKKELGDDLVIITDVCLCQYTSHGHCGIVKSNEIDNDLTLNCLQEIAVSHAEAGTDIVAPSAMMDGQVQAIRNILDQENYKSVGIMAYSAKFASNFYGPFRDAVDSTPSFGNRNTYQMAYTNGNEALREVALDISEGADIVMVKPALAYLDLIYRIKSKYSIPLATYNVSGEYSMIKAAAAKGWINEKEIVMEVVSAIKRAGADLILTYFAKDIARWLLEK</sequence>
<evidence type="ECO:0000313" key="10">
    <source>
        <dbReference type="EMBL" id="KKN41524.1"/>
    </source>
</evidence>
<reference evidence="10" key="1">
    <citation type="journal article" date="2015" name="Nature">
        <title>Complex archaea that bridge the gap between prokaryotes and eukaryotes.</title>
        <authorList>
            <person name="Spang A."/>
            <person name="Saw J.H."/>
            <person name="Jorgensen S.L."/>
            <person name="Zaremba-Niedzwiedzka K."/>
            <person name="Martijn J."/>
            <person name="Lind A.E."/>
            <person name="van Eijk R."/>
            <person name="Schleper C."/>
            <person name="Guy L."/>
            <person name="Ettema T.J."/>
        </authorList>
    </citation>
    <scope>NUCLEOTIDE SEQUENCE</scope>
</reference>
<dbReference type="GO" id="GO:0004655">
    <property type="term" value="F:porphobilinogen synthase activity"/>
    <property type="evidence" value="ECO:0007669"/>
    <property type="project" value="UniProtKB-EC"/>
</dbReference>
<dbReference type="PANTHER" id="PTHR11458">
    <property type="entry name" value="DELTA-AMINOLEVULINIC ACID DEHYDRATASE"/>
    <property type="match status" value="1"/>
</dbReference>
<evidence type="ECO:0000256" key="1">
    <source>
        <dbReference type="ARBA" id="ARBA00004694"/>
    </source>
</evidence>
<keyword evidence="6" id="KW-0456">Lyase</keyword>
<dbReference type="GO" id="GO:0006782">
    <property type="term" value="P:protoporphyrinogen IX biosynthetic process"/>
    <property type="evidence" value="ECO:0007669"/>
    <property type="project" value="UniProtKB-UniPathway"/>
</dbReference>
<comment type="similarity">
    <text evidence="2">Belongs to the ALAD family.</text>
</comment>
<gene>
    <name evidence="10" type="ORF">LCGC14_0722390</name>
</gene>
<dbReference type="PROSITE" id="PS00169">
    <property type="entry name" value="D_ALA_DEHYDRATASE"/>
    <property type="match status" value="1"/>
</dbReference>
<evidence type="ECO:0000256" key="6">
    <source>
        <dbReference type="ARBA" id="ARBA00023239"/>
    </source>
</evidence>
<dbReference type="EC" id="4.2.1.24" evidence="3"/>
<proteinExistence type="inferred from homology"/>
<dbReference type="AlphaFoldDB" id="A0A0F9QG61"/>
<evidence type="ECO:0000256" key="5">
    <source>
        <dbReference type="ARBA" id="ARBA00023133"/>
    </source>
</evidence>
<dbReference type="NCBIfam" id="NF006762">
    <property type="entry name" value="PRK09283.1"/>
    <property type="match status" value="1"/>
</dbReference>
<evidence type="ECO:0000256" key="7">
    <source>
        <dbReference type="ARBA" id="ARBA00023244"/>
    </source>
</evidence>
<dbReference type="InterPro" id="IPR030656">
    <property type="entry name" value="ALAD_AS"/>
</dbReference>
<dbReference type="SMART" id="SM01004">
    <property type="entry name" value="ALAD"/>
    <property type="match status" value="1"/>
</dbReference>
<dbReference type="InterPro" id="IPR001731">
    <property type="entry name" value="ALAD"/>
</dbReference>
<comment type="catalytic activity">
    <reaction evidence="9">
        <text>2 5-aminolevulinate = porphobilinogen + 2 H2O + H(+)</text>
        <dbReference type="Rhea" id="RHEA:24064"/>
        <dbReference type="ChEBI" id="CHEBI:15377"/>
        <dbReference type="ChEBI" id="CHEBI:15378"/>
        <dbReference type="ChEBI" id="CHEBI:58126"/>
        <dbReference type="ChEBI" id="CHEBI:356416"/>
        <dbReference type="EC" id="4.2.1.24"/>
    </reaction>
</comment>